<evidence type="ECO:0000313" key="3">
    <source>
        <dbReference type="Proteomes" id="UP000243459"/>
    </source>
</evidence>
<name>A0A1R3L7A4_ASPOF</name>
<accession>A0A1R3L7A4</accession>
<evidence type="ECO:0000256" key="1">
    <source>
        <dbReference type="SAM" id="MobiDB-lite"/>
    </source>
</evidence>
<dbReference type="Gramene" id="ONK55501">
    <property type="protein sequence ID" value="ONK55501"/>
    <property type="gene ID" value="A4U43_UnF2310"/>
</dbReference>
<evidence type="ECO:0000313" key="2">
    <source>
        <dbReference type="EMBL" id="ONK55501.1"/>
    </source>
</evidence>
<protein>
    <submittedName>
        <fullName evidence="2">Uncharacterized protein</fullName>
    </submittedName>
</protein>
<keyword evidence="3" id="KW-1185">Reference proteome</keyword>
<proteinExistence type="predicted"/>
<dbReference type="Proteomes" id="UP000243459">
    <property type="component" value="Unassembled WGS sequence"/>
</dbReference>
<dbReference type="EMBL" id="KV863413">
    <property type="protein sequence ID" value="ONK55501.1"/>
    <property type="molecule type" value="Genomic_DNA"/>
</dbReference>
<reference evidence="3" key="1">
    <citation type="journal article" date="2017" name="Nat. Commun.">
        <title>The asparagus genome sheds light on the origin and evolution of a young Y chromosome.</title>
        <authorList>
            <person name="Harkess A."/>
            <person name="Zhou J."/>
            <person name="Xu C."/>
            <person name="Bowers J.E."/>
            <person name="Van der Hulst R."/>
            <person name="Ayyampalayam S."/>
            <person name="Mercati F."/>
            <person name="Riccardi P."/>
            <person name="McKain M.R."/>
            <person name="Kakrana A."/>
            <person name="Tang H."/>
            <person name="Ray J."/>
            <person name="Groenendijk J."/>
            <person name="Arikit S."/>
            <person name="Mathioni S.M."/>
            <person name="Nakano M."/>
            <person name="Shan H."/>
            <person name="Telgmann-Rauber A."/>
            <person name="Kanno A."/>
            <person name="Yue Z."/>
            <person name="Chen H."/>
            <person name="Li W."/>
            <person name="Chen Y."/>
            <person name="Xu X."/>
            <person name="Zhang Y."/>
            <person name="Luo S."/>
            <person name="Chen H."/>
            <person name="Gao J."/>
            <person name="Mao Z."/>
            <person name="Pires J.C."/>
            <person name="Luo M."/>
            <person name="Kudrna D."/>
            <person name="Wing R.A."/>
            <person name="Meyers B.C."/>
            <person name="Yi K."/>
            <person name="Kong H."/>
            <person name="Lavrijsen P."/>
            <person name="Sunseri F."/>
            <person name="Falavigna A."/>
            <person name="Ye Y."/>
            <person name="Leebens-Mack J.H."/>
            <person name="Chen G."/>
        </authorList>
    </citation>
    <scope>NUCLEOTIDE SEQUENCE [LARGE SCALE GENOMIC DNA]</scope>
    <source>
        <strain evidence="3">cv. DH0086</strain>
    </source>
</reference>
<dbReference type="AlphaFoldDB" id="A0A1R3L7A4"/>
<sequence>MVPSASAGSPGPFEPIPLSSELLEVPQSSAAGPDRIPELGSADAAESYPAGLLRVHCGTRPLGAQSCYNCNKLPRIGIAAMLSGPADGPSYGDPDDADPCPAAGVLLSLQMLYLSSEPWQHLPPLALNETVEILCTGVTLNEVPSGTSKPVAPPCATCR</sequence>
<feature type="region of interest" description="Disordered" evidence="1">
    <location>
        <begin position="1"/>
        <end position="41"/>
    </location>
</feature>
<organism evidence="2 3">
    <name type="scientific">Asparagus officinalis</name>
    <name type="common">Garden asparagus</name>
    <dbReference type="NCBI Taxonomy" id="4686"/>
    <lineage>
        <taxon>Eukaryota</taxon>
        <taxon>Viridiplantae</taxon>
        <taxon>Streptophyta</taxon>
        <taxon>Embryophyta</taxon>
        <taxon>Tracheophyta</taxon>
        <taxon>Spermatophyta</taxon>
        <taxon>Magnoliopsida</taxon>
        <taxon>Liliopsida</taxon>
        <taxon>Asparagales</taxon>
        <taxon>Asparagaceae</taxon>
        <taxon>Asparagoideae</taxon>
        <taxon>Asparagus</taxon>
    </lineage>
</organism>
<gene>
    <name evidence="2" type="ORF">A4U43_UnF2310</name>
</gene>